<dbReference type="InterPro" id="IPR050596">
    <property type="entry name" value="AspAT/PAT-like"/>
</dbReference>
<evidence type="ECO:0000313" key="7">
    <source>
        <dbReference type="EMBL" id="TFL02424.1"/>
    </source>
</evidence>
<dbReference type="PANTHER" id="PTHR46383:SF1">
    <property type="entry name" value="ASPARTATE AMINOTRANSFERASE"/>
    <property type="match status" value="1"/>
</dbReference>
<keyword evidence="8" id="KW-1185">Reference proteome</keyword>
<proteinExistence type="inferred from homology"/>
<dbReference type="Proteomes" id="UP000305067">
    <property type="component" value="Unassembled WGS sequence"/>
</dbReference>
<dbReference type="InterPro" id="IPR015424">
    <property type="entry name" value="PyrdxlP-dep_Trfase"/>
</dbReference>
<dbReference type="Gene3D" id="3.40.640.10">
    <property type="entry name" value="Type I PLP-dependent aspartate aminotransferase-like (Major domain)"/>
    <property type="match status" value="1"/>
</dbReference>
<evidence type="ECO:0000256" key="5">
    <source>
        <dbReference type="ARBA" id="ARBA00022898"/>
    </source>
</evidence>
<dbReference type="InterPro" id="IPR004839">
    <property type="entry name" value="Aminotransferase_I/II_large"/>
</dbReference>
<dbReference type="AlphaFoldDB" id="A0A5C3QVR5"/>
<comment type="cofactor">
    <cofactor evidence="1">
        <name>pyridoxal 5'-phosphate</name>
        <dbReference type="ChEBI" id="CHEBI:597326"/>
    </cofactor>
</comment>
<dbReference type="OrthoDB" id="7042322at2759"/>
<evidence type="ECO:0000259" key="6">
    <source>
        <dbReference type="Pfam" id="PF00155"/>
    </source>
</evidence>
<organism evidence="7 8">
    <name type="scientific">Pterulicium gracile</name>
    <dbReference type="NCBI Taxonomy" id="1884261"/>
    <lineage>
        <taxon>Eukaryota</taxon>
        <taxon>Fungi</taxon>
        <taxon>Dikarya</taxon>
        <taxon>Basidiomycota</taxon>
        <taxon>Agaricomycotina</taxon>
        <taxon>Agaricomycetes</taxon>
        <taxon>Agaricomycetidae</taxon>
        <taxon>Agaricales</taxon>
        <taxon>Pleurotineae</taxon>
        <taxon>Pterulaceae</taxon>
        <taxon>Pterulicium</taxon>
    </lineage>
</organism>
<evidence type="ECO:0000256" key="3">
    <source>
        <dbReference type="ARBA" id="ARBA00022576"/>
    </source>
</evidence>
<evidence type="ECO:0000256" key="2">
    <source>
        <dbReference type="ARBA" id="ARBA00007441"/>
    </source>
</evidence>
<sequence length="406" mass="43882">MKSAAFQSSRNVQATISPPVPLARKWAARYPATPDRPLINMSQGVPGNPPHQSFVQALASATAEDQQSFSYVDVEGTPEIRRALAAETKVVYGPSTDVAPEDIMITSGCNLAFTAVVMSLADAGDEVILPVPWYFNHQMTLSLLDITTIPLKTTEETGFLPSVEACEKLITSKTKAIALVTPNNPTGAVYPPALLTAFLELARSRGLALILDETYRDFVLPGPPHDLFSSDLPNSWRTNLIQLFSFSKSYSIPGLRLGAIAACSSHAPSLVKILDTLQICPAVPGQLALASTMASLRPSIQTIAASIAERQKLFKRSVPEGWKVGAQGGFFAFVKHPFKDVTSSEVCMRMAQEGGLVTLPDEFFTMDGEGDRWIRFSIANVGEADILEACRRMGGCEQQFGWTVGT</sequence>
<dbReference type="STRING" id="1884261.A0A5C3QVR5"/>
<keyword evidence="5" id="KW-0663">Pyridoxal phosphate</keyword>
<dbReference type="EMBL" id="ML178822">
    <property type="protein sequence ID" value="TFL02424.1"/>
    <property type="molecule type" value="Genomic_DNA"/>
</dbReference>
<gene>
    <name evidence="7" type="ORF">BDV98DRAFT_505524</name>
</gene>
<dbReference type="NCBIfam" id="NF005732">
    <property type="entry name" value="PRK07550.1"/>
    <property type="match status" value="1"/>
</dbReference>
<dbReference type="InterPro" id="IPR015421">
    <property type="entry name" value="PyrdxlP-dep_Trfase_major"/>
</dbReference>
<evidence type="ECO:0000256" key="1">
    <source>
        <dbReference type="ARBA" id="ARBA00001933"/>
    </source>
</evidence>
<accession>A0A5C3QVR5</accession>
<dbReference type="GO" id="GO:0030170">
    <property type="term" value="F:pyridoxal phosphate binding"/>
    <property type="evidence" value="ECO:0007669"/>
    <property type="project" value="InterPro"/>
</dbReference>
<dbReference type="PANTHER" id="PTHR46383">
    <property type="entry name" value="ASPARTATE AMINOTRANSFERASE"/>
    <property type="match status" value="1"/>
</dbReference>
<dbReference type="GO" id="GO:0008483">
    <property type="term" value="F:transaminase activity"/>
    <property type="evidence" value="ECO:0007669"/>
    <property type="project" value="UniProtKB-KW"/>
</dbReference>
<comment type="similarity">
    <text evidence="2">Belongs to the class-I pyridoxal-phosphate-dependent aminotransferase family.</text>
</comment>
<dbReference type="Pfam" id="PF00155">
    <property type="entry name" value="Aminotran_1_2"/>
    <property type="match status" value="1"/>
</dbReference>
<keyword evidence="3" id="KW-0032">Aminotransferase</keyword>
<feature type="domain" description="Aminotransferase class I/classII large" evidence="6">
    <location>
        <begin position="37"/>
        <end position="392"/>
    </location>
</feature>
<name>A0A5C3QVR5_9AGAR</name>
<evidence type="ECO:0000256" key="4">
    <source>
        <dbReference type="ARBA" id="ARBA00022679"/>
    </source>
</evidence>
<protein>
    <submittedName>
        <fullName evidence="7">PLP-dependent transferase</fullName>
    </submittedName>
</protein>
<dbReference type="InterPro" id="IPR004838">
    <property type="entry name" value="NHTrfase_class1_PyrdxlP-BS"/>
</dbReference>
<reference evidence="7 8" key="1">
    <citation type="journal article" date="2019" name="Nat. Ecol. Evol.">
        <title>Megaphylogeny resolves global patterns of mushroom evolution.</title>
        <authorList>
            <person name="Varga T."/>
            <person name="Krizsan K."/>
            <person name="Foldi C."/>
            <person name="Dima B."/>
            <person name="Sanchez-Garcia M."/>
            <person name="Sanchez-Ramirez S."/>
            <person name="Szollosi G.J."/>
            <person name="Szarkandi J.G."/>
            <person name="Papp V."/>
            <person name="Albert L."/>
            <person name="Andreopoulos W."/>
            <person name="Angelini C."/>
            <person name="Antonin V."/>
            <person name="Barry K.W."/>
            <person name="Bougher N.L."/>
            <person name="Buchanan P."/>
            <person name="Buyck B."/>
            <person name="Bense V."/>
            <person name="Catcheside P."/>
            <person name="Chovatia M."/>
            <person name="Cooper J."/>
            <person name="Damon W."/>
            <person name="Desjardin D."/>
            <person name="Finy P."/>
            <person name="Geml J."/>
            <person name="Haridas S."/>
            <person name="Hughes K."/>
            <person name="Justo A."/>
            <person name="Karasinski D."/>
            <person name="Kautmanova I."/>
            <person name="Kiss B."/>
            <person name="Kocsube S."/>
            <person name="Kotiranta H."/>
            <person name="LaButti K.M."/>
            <person name="Lechner B.E."/>
            <person name="Liimatainen K."/>
            <person name="Lipzen A."/>
            <person name="Lukacs Z."/>
            <person name="Mihaltcheva S."/>
            <person name="Morgado L.N."/>
            <person name="Niskanen T."/>
            <person name="Noordeloos M.E."/>
            <person name="Ohm R.A."/>
            <person name="Ortiz-Santana B."/>
            <person name="Ovrebo C."/>
            <person name="Racz N."/>
            <person name="Riley R."/>
            <person name="Savchenko A."/>
            <person name="Shiryaev A."/>
            <person name="Soop K."/>
            <person name="Spirin V."/>
            <person name="Szebenyi C."/>
            <person name="Tomsovsky M."/>
            <person name="Tulloss R.E."/>
            <person name="Uehling J."/>
            <person name="Grigoriev I.V."/>
            <person name="Vagvolgyi C."/>
            <person name="Papp T."/>
            <person name="Martin F.M."/>
            <person name="Miettinen O."/>
            <person name="Hibbett D.S."/>
            <person name="Nagy L.G."/>
        </authorList>
    </citation>
    <scope>NUCLEOTIDE SEQUENCE [LARGE SCALE GENOMIC DNA]</scope>
    <source>
        <strain evidence="7 8">CBS 309.79</strain>
    </source>
</reference>
<keyword evidence="4 7" id="KW-0808">Transferase</keyword>
<dbReference type="SUPFAM" id="SSF53383">
    <property type="entry name" value="PLP-dependent transferases"/>
    <property type="match status" value="1"/>
</dbReference>
<evidence type="ECO:0000313" key="8">
    <source>
        <dbReference type="Proteomes" id="UP000305067"/>
    </source>
</evidence>
<dbReference type="GO" id="GO:0006520">
    <property type="term" value="P:amino acid metabolic process"/>
    <property type="evidence" value="ECO:0007669"/>
    <property type="project" value="InterPro"/>
</dbReference>
<dbReference type="CDD" id="cd00609">
    <property type="entry name" value="AAT_like"/>
    <property type="match status" value="1"/>
</dbReference>
<dbReference type="PROSITE" id="PS00105">
    <property type="entry name" value="AA_TRANSFER_CLASS_1"/>
    <property type="match status" value="1"/>
</dbReference>